<evidence type="ECO:0000313" key="3">
    <source>
        <dbReference type="EMBL" id="MDR4307455.1"/>
    </source>
</evidence>
<dbReference type="GO" id="GO:0016787">
    <property type="term" value="F:hydrolase activity"/>
    <property type="evidence" value="ECO:0007669"/>
    <property type="project" value="UniProtKB-KW"/>
</dbReference>
<evidence type="ECO:0000313" key="4">
    <source>
        <dbReference type="Proteomes" id="UP001181622"/>
    </source>
</evidence>
<comment type="caution">
    <text evidence="3">The sequence shown here is derived from an EMBL/GenBank/DDBJ whole genome shotgun (WGS) entry which is preliminary data.</text>
</comment>
<evidence type="ECO:0000259" key="2">
    <source>
        <dbReference type="Pfam" id="PF07486"/>
    </source>
</evidence>
<dbReference type="RefSeq" id="WP_309392321.1">
    <property type="nucleotide sequence ID" value="NZ_JADBEO010000025.1"/>
</dbReference>
<keyword evidence="1" id="KW-0732">Signal</keyword>
<dbReference type="Gene3D" id="1.10.10.2520">
    <property type="entry name" value="Cell wall hydrolase SleB, domain 1"/>
    <property type="match status" value="1"/>
</dbReference>
<name>A0ABU1DH55_9HYPH</name>
<feature type="chain" id="PRO_5047218510" evidence="1">
    <location>
        <begin position="24"/>
        <end position="301"/>
    </location>
</feature>
<proteinExistence type="predicted"/>
<dbReference type="Pfam" id="PF07486">
    <property type="entry name" value="Hydrolase_2"/>
    <property type="match status" value="1"/>
</dbReference>
<sequence>MPKRPVVHAGVFALAALSGVAIAQAAQQPTHSRSSADRECLARAMYFESNKSSEDGMLAVGTVVANRLKSGRYGGDYCSVVAQRGQFAPGVLSRGMGGEAAVRARRVAEAVISGHRHPAVKEAMFFHTAGLRFGYGDMHYVTVAGGNIFYEKRSAKTPAAARANALSMAKAYAQARIDQAAAAPILAAALRRKAMENPVVLARVIQQTPTSAQVRFGDAPLQSGAFTAASAYRSDEGNTPAANSALAAVAALTPKKAGGLRVIAPAATVQASLTPVIGHAAAAKPNPMANYVVAQAWSVFD</sequence>
<dbReference type="EMBL" id="JADBEO010000025">
    <property type="protein sequence ID" value="MDR4307455.1"/>
    <property type="molecule type" value="Genomic_DNA"/>
</dbReference>
<dbReference type="InterPro" id="IPR011105">
    <property type="entry name" value="Cell_wall_hydrolase_SleB"/>
</dbReference>
<keyword evidence="4" id="KW-1185">Reference proteome</keyword>
<keyword evidence="3" id="KW-0378">Hydrolase</keyword>
<organism evidence="3 4">
    <name type="scientific">Chelatococcus sambhunathii</name>
    <dbReference type="NCBI Taxonomy" id="363953"/>
    <lineage>
        <taxon>Bacteria</taxon>
        <taxon>Pseudomonadati</taxon>
        <taxon>Pseudomonadota</taxon>
        <taxon>Alphaproteobacteria</taxon>
        <taxon>Hyphomicrobiales</taxon>
        <taxon>Chelatococcaceae</taxon>
        <taxon>Chelatococcus</taxon>
    </lineage>
</organism>
<feature type="domain" description="Cell wall hydrolase SleB" evidence="2">
    <location>
        <begin position="53"/>
        <end position="150"/>
    </location>
</feature>
<dbReference type="InterPro" id="IPR042047">
    <property type="entry name" value="SleB_dom1"/>
</dbReference>
<evidence type="ECO:0000256" key="1">
    <source>
        <dbReference type="SAM" id="SignalP"/>
    </source>
</evidence>
<reference evidence="3" key="1">
    <citation type="submission" date="2020-10" db="EMBL/GenBank/DDBJ databases">
        <authorList>
            <person name="Abbas A."/>
            <person name="Razzaq R."/>
            <person name="Waqas M."/>
            <person name="Abbas N."/>
            <person name="Nielsen T.K."/>
            <person name="Hansen L.H."/>
            <person name="Hussain S."/>
            <person name="Shahid M."/>
        </authorList>
    </citation>
    <scope>NUCLEOTIDE SEQUENCE</scope>
    <source>
        <strain evidence="3">S14</strain>
    </source>
</reference>
<accession>A0ABU1DH55</accession>
<protein>
    <submittedName>
        <fullName evidence="3">Cell wall hydrolase</fullName>
    </submittedName>
</protein>
<gene>
    <name evidence="3" type="ORF">IHQ68_12590</name>
</gene>
<dbReference type="Proteomes" id="UP001181622">
    <property type="component" value="Unassembled WGS sequence"/>
</dbReference>
<feature type="signal peptide" evidence="1">
    <location>
        <begin position="1"/>
        <end position="23"/>
    </location>
</feature>